<dbReference type="AlphaFoldDB" id="A0A8J2KCD2"/>
<dbReference type="Proteomes" id="UP000708208">
    <property type="component" value="Unassembled WGS sequence"/>
</dbReference>
<sequence length="102" mass="11214">MDLSEVSLRAAAVVDAFPDEGKASKPYKSTGINWTANFMANKPVTSHNKAQTQRSSKLNRGRSIDGNCVFLYMKVGTSGVFGNIPKPWLKLEFIVEIHSIAK</sequence>
<organism evidence="1 2">
    <name type="scientific">Allacma fusca</name>
    <dbReference type="NCBI Taxonomy" id="39272"/>
    <lineage>
        <taxon>Eukaryota</taxon>
        <taxon>Metazoa</taxon>
        <taxon>Ecdysozoa</taxon>
        <taxon>Arthropoda</taxon>
        <taxon>Hexapoda</taxon>
        <taxon>Collembola</taxon>
        <taxon>Symphypleona</taxon>
        <taxon>Sminthuridae</taxon>
        <taxon>Allacma</taxon>
    </lineage>
</organism>
<reference evidence="1" key="1">
    <citation type="submission" date="2021-06" db="EMBL/GenBank/DDBJ databases">
        <authorList>
            <person name="Hodson N. C."/>
            <person name="Mongue J. A."/>
            <person name="Jaron S. K."/>
        </authorList>
    </citation>
    <scope>NUCLEOTIDE SEQUENCE</scope>
</reference>
<protein>
    <submittedName>
        <fullName evidence="1">Uncharacterized protein</fullName>
    </submittedName>
</protein>
<comment type="caution">
    <text evidence="1">The sequence shown here is derived from an EMBL/GenBank/DDBJ whole genome shotgun (WGS) entry which is preliminary data.</text>
</comment>
<gene>
    <name evidence="1" type="ORF">AFUS01_LOCUS21515</name>
</gene>
<accession>A0A8J2KCD2</accession>
<evidence type="ECO:0000313" key="1">
    <source>
        <dbReference type="EMBL" id="CAG7733044.1"/>
    </source>
</evidence>
<evidence type="ECO:0000313" key="2">
    <source>
        <dbReference type="Proteomes" id="UP000708208"/>
    </source>
</evidence>
<name>A0A8J2KCD2_9HEXA</name>
<proteinExistence type="predicted"/>
<keyword evidence="2" id="KW-1185">Reference proteome</keyword>
<dbReference type="EMBL" id="CAJVCH010242247">
    <property type="protein sequence ID" value="CAG7733044.1"/>
    <property type="molecule type" value="Genomic_DNA"/>
</dbReference>